<keyword evidence="2" id="KW-1185">Reference proteome</keyword>
<accession>A0AB37U9G1</accession>
<dbReference type="EMBL" id="RSCK01000147">
    <property type="protein sequence ID" value="RUT00460.1"/>
    <property type="molecule type" value="Genomic_DNA"/>
</dbReference>
<reference evidence="1 2" key="1">
    <citation type="journal article" date="2019" name="Genome Biol. Evol.">
        <title>Day and night: Metabolic profiles and evolutionary relationships of six axenic non-marine cyanobacteria.</title>
        <authorList>
            <person name="Will S.E."/>
            <person name="Henke P."/>
            <person name="Boedeker C."/>
            <person name="Huang S."/>
            <person name="Brinkmann H."/>
            <person name="Rohde M."/>
            <person name="Jarek M."/>
            <person name="Friedl T."/>
            <person name="Seufert S."/>
            <person name="Schumacher M."/>
            <person name="Overmann J."/>
            <person name="Neumann-Schaal M."/>
            <person name="Petersen J."/>
        </authorList>
    </citation>
    <scope>NUCLEOTIDE SEQUENCE [LARGE SCALE GENOMIC DNA]</scope>
    <source>
        <strain evidence="1 2">SAG 39.79</strain>
    </source>
</reference>
<sequence length="108" mass="12370">MAKNTAKTAIRTAALEQTISYAEKVRLMVIEVLREESGRELAAKARFNGQTFDWEQHNADFRSDYADWSLEQLLAAARKFYGLKNLDALSQRRAAHKQQRAERIARAS</sequence>
<gene>
    <name evidence="1" type="ORF">DSM107010_67970</name>
</gene>
<dbReference type="Proteomes" id="UP000282574">
    <property type="component" value="Unassembled WGS sequence"/>
</dbReference>
<proteinExistence type="predicted"/>
<evidence type="ECO:0000313" key="1">
    <source>
        <dbReference type="EMBL" id="RUT00460.1"/>
    </source>
</evidence>
<protein>
    <submittedName>
        <fullName evidence="1">Uncharacterized protein</fullName>
    </submittedName>
</protein>
<organism evidence="1 2">
    <name type="scientific">Chroococcidiopsis cubana SAG 39.79</name>
    <dbReference type="NCBI Taxonomy" id="388085"/>
    <lineage>
        <taxon>Bacteria</taxon>
        <taxon>Bacillati</taxon>
        <taxon>Cyanobacteriota</taxon>
        <taxon>Cyanophyceae</taxon>
        <taxon>Chroococcidiopsidales</taxon>
        <taxon>Chroococcidiopsidaceae</taxon>
        <taxon>Chroococcidiopsis</taxon>
    </lineage>
</organism>
<dbReference type="RefSeq" id="WP_127025173.1">
    <property type="nucleotide sequence ID" value="NZ_JAVKZF010000004.1"/>
</dbReference>
<name>A0AB37U9G1_9CYAN</name>
<dbReference type="AlphaFoldDB" id="A0AB37U9G1"/>
<evidence type="ECO:0000313" key="2">
    <source>
        <dbReference type="Proteomes" id="UP000282574"/>
    </source>
</evidence>
<comment type="caution">
    <text evidence="1">The sequence shown here is derived from an EMBL/GenBank/DDBJ whole genome shotgun (WGS) entry which is preliminary data.</text>
</comment>